<feature type="signal peptide" evidence="3">
    <location>
        <begin position="1"/>
        <end position="19"/>
    </location>
</feature>
<feature type="region of interest" description="Disordered" evidence="2">
    <location>
        <begin position="182"/>
        <end position="258"/>
    </location>
</feature>
<dbReference type="GO" id="GO:0008270">
    <property type="term" value="F:zinc ion binding"/>
    <property type="evidence" value="ECO:0007669"/>
    <property type="project" value="UniProtKB-KW"/>
</dbReference>
<dbReference type="InterPro" id="IPR001878">
    <property type="entry name" value="Znf_CCHC"/>
</dbReference>
<keyword evidence="6" id="KW-1185">Reference proteome</keyword>
<evidence type="ECO:0000256" key="2">
    <source>
        <dbReference type="SAM" id="MobiDB-lite"/>
    </source>
</evidence>
<keyword evidence="1" id="KW-0862">Zinc</keyword>
<evidence type="ECO:0000256" key="1">
    <source>
        <dbReference type="PROSITE-ProRule" id="PRU00047"/>
    </source>
</evidence>
<gene>
    <name evidence="5" type="ORF">Taro_015155</name>
</gene>
<dbReference type="EMBL" id="NMUH01000647">
    <property type="protein sequence ID" value="MQL82672.1"/>
    <property type="molecule type" value="Genomic_DNA"/>
</dbReference>
<protein>
    <recommendedName>
        <fullName evidence="4">CCHC-type domain-containing protein</fullName>
    </recommendedName>
</protein>
<dbReference type="SUPFAM" id="SSF57756">
    <property type="entry name" value="Retrovirus zinc finger-like domains"/>
    <property type="match status" value="1"/>
</dbReference>
<dbReference type="InterPro" id="IPR036875">
    <property type="entry name" value="Znf_CCHC_sf"/>
</dbReference>
<feature type="chain" id="PRO_5032897118" description="CCHC-type domain-containing protein" evidence="3">
    <location>
        <begin position="20"/>
        <end position="258"/>
    </location>
</feature>
<dbReference type="Proteomes" id="UP000652761">
    <property type="component" value="Unassembled WGS sequence"/>
</dbReference>
<keyword evidence="1" id="KW-0479">Metal-binding</keyword>
<evidence type="ECO:0000313" key="6">
    <source>
        <dbReference type="Proteomes" id="UP000652761"/>
    </source>
</evidence>
<dbReference type="SMART" id="SM00343">
    <property type="entry name" value="ZnF_C2HC"/>
    <property type="match status" value="1"/>
</dbReference>
<evidence type="ECO:0000256" key="3">
    <source>
        <dbReference type="SAM" id="SignalP"/>
    </source>
</evidence>
<sequence>MWCVPLCLHGLWFGIPCEASTRSREADSDQVCYQFNGLRRGVLPQLVSEQEISGMADRRDWGGGGDDPEESTQRMIERIWESLTDIRARMDQQAPVPPVAVPPGDGEIVPVAPVPPRVEVPFVAPVPPPPPVLLAEEPVMQVEESQQSTARQPITPPGYRCYNCNQPGHLIRNCPYPREYGYGRGVQQQQQPQQFQQPQAGRGRGAPQQRGRDRVMAITRAQAEASNMIEGESEEDVSRPSSSSEPRRSGAGLVPPAV</sequence>
<name>A0A843UAS9_COLES</name>
<proteinExistence type="predicted"/>
<accession>A0A843UAS9</accession>
<dbReference type="AlphaFoldDB" id="A0A843UAS9"/>
<dbReference type="Gene3D" id="4.10.60.10">
    <property type="entry name" value="Zinc finger, CCHC-type"/>
    <property type="match status" value="1"/>
</dbReference>
<comment type="caution">
    <text evidence="5">The sequence shown here is derived from an EMBL/GenBank/DDBJ whole genome shotgun (WGS) entry which is preliminary data.</text>
</comment>
<reference evidence="5" key="1">
    <citation type="submission" date="2017-07" db="EMBL/GenBank/DDBJ databases">
        <title>Taro Niue Genome Assembly and Annotation.</title>
        <authorList>
            <person name="Atibalentja N."/>
            <person name="Keating K."/>
            <person name="Fields C.J."/>
        </authorList>
    </citation>
    <scope>NUCLEOTIDE SEQUENCE</scope>
    <source>
        <strain evidence="5">Niue_2</strain>
        <tissue evidence="5">Leaf</tissue>
    </source>
</reference>
<dbReference type="PROSITE" id="PS50158">
    <property type="entry name" value="ZF_CCHC"/>
    <property type="match status" value="1"/>
</dbReference>
<dbReference type="GO" id="GO:0003676">
    <property type="term" value="F:nucleic acid binding"/>
    <property type="evidence" value="ECO:0007669"/>
    <property type="project" value="InterPro"/>
</dbReference>
<keyword evidence="1" id="KW-0863">Zinc-finger</keyword>
<evidence type="ECO:0000259" key="4">
    <source>
        <dbReference type="PROSITE" id="PS50158"/>
    </source>
</evidence>
<organism evidence="5 6">
    <name type="scientific">Colocasia esculenta</name>
    <name type="common">Wild taro</name>
    <name type="synonym">Arum esculentum</name>
    <dbReference type="NCBI Taxonomy" id="4460"/>
    <lineage>
        <taxon>Eukaryota</taxon>
        <taxon>Viridiplantae</taxon>
        <taxon>Streptophyta</taxon>
        <taxon>Embryophyta</taxon>
        <taxon>Tracheophyta</taxon>
        <taxon>Spermatophyta</taxon>
        <taxon>Magnoliopsida</taxon>
        <taxon>Liliopsida</taxon>
        <taxon>Araceae</taxon>
        <taxon>Aroideae</taxon>
        <taxon>Colocasieae</taxon>
        <taxon>Colocasia</taxon>
    </lineage>
</organism>
<feature type="domain" description="CCHC-type" evidence="4">
    <location>
        <begin position="160"/>
        <end position="175"/>
    </location>
</feature>
<dbReference type="Pfam" id="PF00098">
    <property type="entry name" value="zf-CCHC"/>
    <property type="match status" value="1"/>
</dbReference>
<feature type="compositionally biased region" description="Low complexity" evidence="2">
    <location>
        <begin position="185"/>
        <end position="209"/>
    </location>
</feature>
<keyword evidence="3" id="KW-0732">Signal</keyword>
<evidence type="ECO:0000313" key="5">
    <source>
        <dbReference type="EMBL" id="MQL82672.1"/>
    </source>
</evidence>